<dbReference type="EMBL" id="CAMXCT010004114">
    <property type="protein sequence ID" value="CAI4007763.1"/>
    <property type="molecule type" value="Genomic_DNA"/>
</dbReference>
<gene>
    <name evidence="1" type="ORF">C1SCF055_LOCUS33290</name>
</gene>
<accession>A0A9P1DD70</accession>
<evidence type="ECO:0000313" key="1">
    <source>
        <dbReference type="EMBL" id="CAI4007763.1"/>
    </source>
</evidence>
<dbReference type="EMBL" id="CAMXCT030004114">
    <property type="protein sequence ID" value="CAL4795075.1"/>
    <property type="molecule type" value="Genomic_DNA"/>
</dbReference>
<dbReference type="AlphaFoldDB" id="A0A9P1DD70"/>
<feature type="non-terminal residue" evidence="1">
    <location>
        <position position="86"/>
    </location>
</feature>
<dbReference type="Proteomes" id="UP001152797">
    <property type="component" value="Unassembled WGS sequence"/>
</dbReference>
<proteinExistence type="predicted"/>
<sequence length="86" mass="8972">APAEKPTLLAPNLGASGFAVTRPDSEARAWNFRGLCRFGFDSAARVFCCPAVSPKFAAGSFSAKTPGREAAALDLPTLRRIGFDGA</sequence>
<reference evidence="2" key="2">
    <citation type="submission" date="2024-04" db="EMBL/GenBank/DDBJ databases">
        <authorList>
            <person name="Chen Y."/>
            <person name="Shah S."/>
            <person name="Dougan E. K."/>
            <person name="Thang M."/>
            <person name="Chan C."/>
        </authorList>
    </citation>
    <scope>NUCLEOTIDE SEQUENCE [LARGE SCALE GENOMIC DNA]</scope>
</reference>
<comment type="caution">
    <text evidence="1">The sequence shown here is derived from an EMBL/GenBank/DDBJ whole genome shotgun (WGS) entry which is preliminary data.</text>
</comment>
<protein>
    <submittedName>
        <fullName evidence="1">Uncharacterized protein</fullName>
    </submittedName>
</protein>
<feature type="non-terminal residue" evidence="1">
    <location>
        <position position="1"/>
    </location>
</feature>
<name>A0A9P1DD70_9DINO</name>
<keyword evidence="3" id="KW-1185">Reference proteome</keyword>
<evidence type="ECO:0000313" key="3">
    <source>
        <dbReference type="Proteomes" id="UP001152797"/>
    </source>
</evidence>
<dbReference type="EMBL" id="CAMXCT020004114">
    <property type="protein sequence ID" value="CAL1161138.1"/>
    <property type="molecule type" value="Genomic_DNA"/>
</dbReference>
<organism evidence="1">
    <name type="scientific">Cladocopium goreaui</name>
    <dbReference type="NCBI Taxonomy" id="2562237"/>
    <lineage>
        <taxon>Eukaryota</taxon>
        <taxon>Sar</taxon>
        <taxon>Alveolata</taxon>
        <taxon>Dinophyceae</taxon>
        <taxon>Suessiales</taxon>
        <taxon>Symbiodiniaceae</taxon>
        <taxon>Cladocopium</taxon>
    </lineage>
</organism>
<evidence type="ECO:0000313" key="2">
    <source>
        <dbReference type="EMBL" id="CAL1161138.1"/>
    </source>
</evidence>
<reference evidence="1" key="1">
    <citation type="submission" date="2022-10" db="EMBL/GenBank/DDBJ databases">
        <authorList>
            <person name="Chen Y."/>
            <person name="Dougan E. K."/>
            <person name="Chan C."/>
            <person name="Rhodes N."/>
            <person name="Thang M."/>
        </authorList>
    </citation>
    <scope>NUCLEOTIDE SEQUENCE</scope>
</reference>